<dbReference type="EMBL" id="BMMT01000019">
    <property type="protein sequence ID" value="GGJ02290.1"/>
    <property type="molecule type" value="Genomic_DNA"/>
</dbReference>
<evidence type="ECO:0000313" key="1">
    <source>
        <dbReference type="EMBL" id="GAA0537486.1"/>
    </source>
</evidence>
<name>A0A917K6X7_9PSEU</name>
<dbReference type="AlphaFoldDB" id="A0A917K6X7"/>
<comment type="caution">
    <text evidence="2">The sequence shown here is derived from an EMBL/GenBank/DDBJ whole genome shotgun (WGS) entry which is preliminary data.</text>
</comment>
<organism evidence="2 3">
    <name type="scientific">Saccharopolyspora thermophila</name>
    <dbReference type="NCBI Taxonomy" id="89367"/>
    <lineage>
        <taxon>Bacteria</taxon>
        <taxon>Bacillati</taxon>
        <taxon>Actinomycetota</taxon>
        <taxon>Actinomycetes</taxon>
        <taxon>Pseudonocardiales</taxon>
        <taxon>Pseudonocardiaceae</taxon>
        <taxon>Saccharopolyspora</taxon>
    </lineage>
</organism>
<proteinExistence type="predicted"/>
<protein>
    <submittedName>
        <fullName evidence="2">Uncharacterized protein</fullName>
    </submittedName>
</protein>
<dbReference type="Proteomes" id="UP001500220">
    <property type="component" value="Unassembled WGS sequence"/>
</dbReference>
<evidence type="ECO:0000313" key="2">
    <source>
        <dbReference type="EMBL" id="GGJ02290.1"/>
    </source>
</evidence>
<sequence>MRDSGRQSRDLGADGGNVVRHENLLVGLPVPVPILRVHTGQRDVGAERIWWPLGTRRRWSFS</sequence>
<evidence type="ECO:0000313" key="4">
    <source>
        <dbReference type="Proteomes" id="UP001500220"/>
    </source>
</evidence>
<accession>A0A917K6X7</accession>
<reference evidence="1" key="1">
    <citation type="journal article" date="2014" name="Int. J. Syst. Evol. Microbiol.">
        <title>Complete genome of a new Firmicutes species belonging to the dominant human colonic microbiota ('Ruminococcus bicirculans') reveals two chromosomes and a selective capacity to utilize plant glucans.</title>
        <authorList>
            <consortium name="NISC Comparative Sequencing Program"/>
            <person name="Wegmann U."/>
            <person name="Louis P."/>
            <person name="Goesmann A."/>
            <person name="Henrissat B."/>
            <person name="Duncan S.H."/>
            <person name="Flint H.J."/>
        </authorList>
    </citation>
    <scope>NUCLEOTIDE SEQUENCE</scope>
    <source>
        <strain evidence="1">JCM 10664</strain>
    </source>
</reference>
<reference evidence="1" key="5">
    <citation type="submission" date="2023-12" db="EMBL/GenBank/DDBJ databases">
        <authorList>
            <person name="Sun Q."/>
            <person name="Inoue M."/>
        </authorList>
    </citation>
    <scope>NUCLEOTIDE SEQUENCE</scope>
    <source>
        <strain evidence="1">JCM 10664</strain>
    </source>
</reference>
<reference evidence="4" key="3">
    <citation type="journal article" date="2019" name="Int. J. Syst. Evol. Microbiol.">
        <title>The Global Catalogue of Microorganisms (GCM) 10K type strain sequencing project: providing services to taxonomists for standard genome sequencing and annotation.</title>
        <authorList>
            <consortium name="The Broad Institute Genomics Platform"/>
            <consortium name="The Broad Institute Genome Sequencing Center for Infectious Disease"/>
            <person name="Wu L."/>
            <person name="Ma J."/>
        </authorList>
    </citation>
    <scope>NUCLEOTIDE SEQUENCE [LARGE SCALE GENOMIC DNA]</scope>
    <source>
        <strain evidence="4">JCM 10664</strain>
    </source>
</reference>
<keyword evidence="4" id="KW-1185">Reference proteome</keyword>
<dbReference type="EMBL" id="BAAAHC010000020">
    <property type="protein sequence ID" value="GAA0537486.1"/>
    <property type="molecule type" value="Genomic_DNA"/>
</dbReference>
<reference evidence="2 3" key="2">
    <citation type="journal article" date="2014" name="Int. J. Syst. Evol. Microbiol.">
        <title>Complete genome sequence of Corynebacterium casei LMG S-19264T (=DSM 44701T), isolated from a smear-ripened cheese.</title>
        <authorList>
            <consortium name="US DOE Joint Genome Institute (JGI-PGF)"/>
            <person name="Walter F."/>
            <person name="Albersmeier A."/>
            <person name="Kalinowski J."/>
            <person name="Ruckert C."/>
        </authorList>
    </citation>
    <scope>NUCLEOTIDE SEQUENCE [LARGE SCALE GENOMIC DNA]</scope>
    <source>
        <strain evidence="2 3">CGMCC 4.7206</strain>
    </source>
</reference>
<dbReference type="Proteomes" id="UP000597989">
    <property type="component" value="Unassembled WGS sequence"/>
</dbReference>
<evidence type="ECO:0000313" key="3">
    <source>
        <dbReference type="Proteomes" id="UP000597989"/>
    </source>
</evidence>
<gene>
    <name evidence="1" type="ORF">GCM10009545_45300</name>
    <name evidence="2" type="ORF">GCM10011581_44300</name>
</gene>
<reference evidence="2" key="4">
    <citation type="submission" date="2020-09" db="EMBL/GenBank/DDBJ databases">
        <authorList>
            <person name="Sun Q."/>
            <person name="Zhou Y."/>
        </authorList>
    </citation>
    <scope>NUCLEOTIDE SEQUENCE</scope>
    <source>
        <strain evidence="2">CGMCC 4.7206</strain>
    </source>
</reference>